<organism evidence="2 3">
    <name type="scientific">Agitococcus lubricus</name>
    <dbReference type="NCBI Taxonomy" id="1077255"/>
    <lineage>
        <taxon>Bacteria</taxon>
        <taxon>Pseudomonadati</taxon>
        <taxon>Pseudomonadota</taxon>
        <taxon>Gammaproteobacteria</taxon>
        <taxon>Moraxellales</taxon>
        <taxon>Moraxellaceae</taxon>
        <taxon>Agitococcus</taxon>
    </lineage>
</organism>
<dbReference type="Proteomes" id="UP000244223">
    <property type="component" value="Unassembled WGS sequence"/>
</dbReference>
<keyword evidence="2" id="KW-0121">Carboxypeptidase</keyword>
<dbReference type="InterPro" id="IPR008969">
    <property type="entry name" value="CarboxyPept-like_regulatory"/>
</dbReference>
<keyword evidence="2" id="KW-0378">Hydrolase</keyword>
<reference evidence="2 3" key="1">
    <citation type="submission" date="2018-04" db="EMBL/GenBank/DDBJ databases">
        <title>Genomic Encyclopedia of Archaeal and Bacterial Type Strains, Phase II (KMG-II): from individual species to whole genera.</title>
        <authorList>
            <person name="Goeker M."/>
        </authorList>
    </citation>
    <scope>NUCLEOTIDE SEQUENCE [LARGE SCALE GENOMIC DNA]</scope>
    <source>
        <strain evidence="2 3">DSM 5822</strain>
    </source>
</reference>
<protein>
    <submittedName>
        <fullName evidence="2">Carboxypeptidase family protein</fullName>
    </submittedName>
</protein>
<dbReference type="GO" id="GO:0004180">
    <property type="term" value="F:carboxypeptidase activity"/>
    <property type="evidence" value="ECO:0007669"/>
    <property type="project" value="UniProtKB-KW"/>
</dbReference>
<dbReference type="Pfam" id="PF13620">
    <property type="entry name" value="CarboxypepD_reg"/>
    <property type="match status" value="1"/>
</dbReference>
<gene>
    <name evidence="2" type="ORF">C8N29_108103</name>
</gene>
<feature type="chain" id="PRO_5015549073" evidence="1">
    <location>
        <begin position="21"/>
        <end position="118"/>
    </location>
</feature>
<evidence type="ECO:0000313" key="2">
    <source>
        <dbReference type="EMBL" id="PTQ89219.1"/>
    </source>
</evidence>
<dbReference type="SUPFAM" id="SSF49464">
    <property type="entry name" value="Carboxypeptidase regulatory domain-like"/>
    <property type="match status" value="1"/>
</dbReference>
<name>A0A2T5IYY0_9GAMM</name>
<dbReference type="RefSeq" id="WP_107865855.1">
    <property type="nucleotide sequence ID" value="NZ_QAON01000008.1"/>
</dbReference>
<keyword evidence="1" id="KW-0732">Signal</keyword>
<feature type="signal peptide" evidence="1">
    <location>
        <begin position="1"/>
        <end position="20"/>
    </location>
</feature>
<dbReference type="EMBL" id="QAON01000008">
    <property type="protein sequence ID" value="PTQ89219.1"/>
    <property type="molecule type" value="Genomic_DNA"/>
</dbReference>
<evidence type="ECO:0000256" key="1">
    <source>
        <dbReference type="SAM" id="SignalP"/>
    </source>
</evidence>
<evidence type="ECO:0000313" key="3">
    <source>
        <dbReference type="Proteomes" id="UP000244223"/>
    </source>
</evidence>
<sequence>MLAKLSLVCCLSLVTVLAQADVLKGEVTNQLTQAKIIGATVNILDMQLQTIATAQTDSQGVYQITVKKAGVYNVDVHAQGYQSFRQMEVTITPKKGRVFNAALWPNDDTHDNHTETMP</sequence>
<accession>A0A2T5IYY0</accession>
<proteinExistence type="predicted"/>
<keyword evidence="3" id="KW-1185">Reference proteome</keyword>
<dbReference type="AlphaFoldDB" id="A0A2T5IYY0"/>
<keyword evidence="2" id="KW-0645">Protease</keyword>
<dbReference type="Gene3D" id="2.60.40.1120">
    <property type="entry name" value="Carboxypeptidase-like, regulatory domain"/>
    <property type="match status" value="1"/>
</dbReference>
<comment type="caution">
    <text evidence="2">The sequence shown here is derived from an EMBL/GenBank/DDBJ whole genome shotgun (WGS) entry which is preliminary data.</text>
</comment>